<gene>
    <name evidence="1" type="ORF">PAPOLLO_LOCUS24541</name>
</gene>
<sequence length="225" mass="24847">MDDGKKEHAKGRYLEVARARLELALGGTACETPAEREVLHEHPTAPRIHHPHQLAWCRKGLRGPTNQHLPLVEHAACVGQCRLIAKYCGRILRRRGEKLDVLPIGLGCFDFFAELEPSITVTKHNLADRVRYILRSNICDVADLDRLLREAVTSSDENATSSEDVAPQLAEQPANVNAAVNIPIVVDSSDDGTVTQELELEYLKRRRDCGNAQSASRKSTATSPS</sequence>
<comment type="caution">
    <text evidence="1">The sequence shown here is derived from an EMBL/GenBank/DDBJ whole genome shotgun (WGS) entry which is preliminary data.</text>
</comment>
<reference evidence="1" key="1">
    <citation type="submission" date="2021-04" db="EMBL/GenBank/DDBJ databases">
        <authorList>
            <person name="Tunstrom K."/>
        </authorList>
    </citation>
    <scope>NUCLEOTIDE SEQUENCE</scope>
</reference>
<keyword evidence="2" id="KW-1185">Reference proteome</keyword>
<dbReference type="EMBL" id="CAJQZP010001478">
    <property type="protein sequence ID" value="CAG5049610.1"/>
    <property type="molecule type" value="Genomic_DNA"/>
</dbReference>
<accession>A0A8S3Y6U9</accession>
<protein>
    <submittedName>
        <fullName evidence="1">(apollo) hypothetical protein</fullName>
    </submittedName>
</protein>
<proteinExistence type="predicted"/>
<organism evidence="1 2">
    <name type="scientific">Parnassius apollo</name>
    <name type="common">Apollo butterfly</name>
    <name type="synonym">Papilio apollo</name>
    <dbReference type="NCBI Taxonomy" id="110799"/>
    <lineage>
        <taxon>Eukaryota</taxon>
        <taxon>Metazoa</taxon>
        <taxon>Ecdysozoa</taxon>
        <taxon>Arthropoda</taxon>
        <taxon>Hexapoda</taxon>
        <taxon>Insecta</taxon>
        <taxon>Pterygota</taxon>
        <taxon>Neoptera</taxon>
        <taxon>Endopterygota</taxon>
        <taxon>Lepidoptera</taxon>
        <taxon>Glossata</taxon>
        <taxon>Ditrysia</taxon>
        <taxon>Papilionoidea</taxon>
        <taxon>Papilionidae</taxon>
        <taxon>Parnassiinae</taxon>
        <taxon>Parnassini</taxon>
        <taxon>Parnassius</taxon>
        <taxon>Parnassius</taxon>
    </lineage>
</organism>
<name>A0A8S3Y6U9_PARAO</name>
<dbReference type="AlphaFoldDB" id="A0A8S3Y6U9"/>
<evidence type="ECO:0000313" key="1">
    <source>
        <dbReference type="EMBL" id="CAG5049610.1"/>
    </source>
</evidence>
<evidence type="ECO:0000313" key="2">
    <source>
        <dbReference type="Proteomes" id="UP000691718"/>
    </source>
</evidence>
<dbReference type="Proteomes" id="UP000691718">
    <property type="component" value="Unassembled WGS sequence"/>
</dbReference>
<dbReference type="OrthoDB" id="2194416at2759"/>